<protein>
    <recommendedName>
        <fullName evidence="2">CRAL-TRIO domain-containing protein</fullName>
    </recommendedName>
</protein>
<dbReference type="Proteomes" id="UP001590950">
    <property type="component" value="Unassembled WGS sequence"/>
</dbReference>
<evidence type="ECO:0000259" key="2">
    <source>
        <dbReference type="PROSITE" id="PS50191"/>
    </source>
</evidence>
<proteinExistence type="predicted"/>
<dbReference type="InterPro" id="IPR036865">
    <property type="entry name" value="CRAL-TRIO_dom_sf"/>
</dbReference>
<reference evidence="3 4" key="1">
    <citation type="submission" date="2024-09" db="EMBL/GenBank/DDBJ databases">
        <title>Rethinking Asexuality: The Enigmatic Case of Functional Sexual Genes in Lepraria (Stereocaulaceae).</title>
        <authorList>
            <person name="Doellman M."/>
            <person name="Sun Y."/>
            <person name="Barcenas-Pena A."/>
            <person name="Lumbsch H.T."/>
            <person name="Grewe F."/>
        </authorList>
    </citation>
    <scope>NUCLEOTIDE SEQUENCE [LARGE SCALE GENOMIC DNA]</scope>
    <source>
        <strain evidence="3 4">Mercado 3170</strain>
    </source>
</reference>
<dbReference type="Pfam" id="PF00650">
    <property type="entry name" value="CRAL_TRIO"/>
    <property type="match status" value="1"/>
</dbReference>
<name>A0ABR3ZYH9_9LECA</name>
<dbReference type="PANTHER" id="PTHR45657">
    <property type="entry name" value="CRAL-TRIO DOMAIN-CONTAINING PROTEIN YKL091C-RELATED"/>
    <property type="match status" value="1"/>
</dbReference>
<feature type="compositionally biased region" description="Polar residues" evidence="1">
    <location>
        <begin position="387"/>
        <end position="409"/>
    </location>
</feature>
<feature type="compositionally biased region" description="Polar residues" evidence="1">
    <location>
        <begin position="426"/>
        <end position="437"/>
    </location>
</feature>
<gene>
    <name evidence="3" type="ORF">N7G274_009543</name>
</gene>
<evidence type="ECO:0000256" key="1">
    <source>
        <dbReference type="SAM" id="MobiDB-lite"/>
    </source>
</evidence>
<accession>A0ABR3ZYH9</accession>
<dbReference type="PROSITE" id="PS50191">
    <property type="entry name" value="CRAL_TRIO"/>
    <property type="match status" value="1"/>
</dbReference>
<evidence type="ECO:0000313" key="4">
    <source>
        <dbReference type="Proteomes" id="UP001590950"/>
    </source>
</evidence>
<dbReference type="InterPro" id="IPR001251">
    <property type="entry name" value="CRAL-TRIO_dom"/>
</dbReference>
<dbReference type="Pfam" id="PF03765">
    <property type="entry name" value="CRAL_TRIO_N"/>
    <property type="match status" value="1"/>
</dbReference>
<dbReference type="Gene3D" id="3.40.525.10">
    <property type="entry name" value="CRAL-TRIO lipid binding domain"/>
    <property type="match status" value="1"/>
</dbReference>
<organism evidence="3 4">
    <name type="scientific">Stereocaulon virgatum</name>
    <dbReference type="NCBI Taxonomy" id="373712"/>
    <lineage>
        <taxon>Eukaryota</taxon>
        <taxon>Fungi</taxon>
        <taxon>Dikarya</taxon>
        <taxon>Ascomycota</taxon>
        <taxon>Pezizomycotina</taxon>
        <taxon>Lecanoromycetes</taxon>
        <taxon>OSLEUM clade</taxon>
        <taxon>Lecanoromycetidae</taxon>
        <taxon>Lecanorales</taxon>
        <taxon>Lecanorineae</taxon>
        <taxon>Stereocaulaceae</taxon>
        <taxon>Stereocaulon</taxon>
    </lineage>
</organism>
<feature type="region of interest" description="Disordered" evidence="1">
    <location>
        <begin position="369"/>
        <end position="506"/>
    </location>
</feature>
<dbReference type="SMART" id="SM00516">
    <property type="entry name" value="SEC14"/>
    <property type="match status" value="1"/>
</dbReference>
<dbReference type="SUPFAM" id="SSF46938">
    <property type="entry name" value="CRAL/TRIO N-terminal domain"/>
    <property type="match status" value="1"/>
</dbReference>
<dbReference type="PANTHER" id="PTHR45657:SF3">
    <property type="entry name" value="TRANSPORTER, PUTATIVE (AFU_ORTHOLOGUE AFUA_5G09260)-RELATED"/>
    <property type="match status" value="1"/>
</dbReference>
<keyword evidence="4" id="KW-1185">Reference proteome</keyword>
<dbReference type="CDD" id="cd00170">
    <property type="entry name" value="SEC14"/>
    <property type="match status" value="1"/>
</dbReference>
<evidence type="ECO:0000313" key="3">
    <source>
        <dbReference type="EMBL" id="KAL2037818.1"/>
    </source>
</evidence>
<dbReference type="SMART" id="SM01100">
    <property type="entry name" value="CRAL_TRIO_N"/>
    <property type="match status" value="1"/>
</dbReference>
<dbReference type="SUPFAM" id="SSF52087">
    <property type="entry name" value="CRAL/TRIO domain"/>
    <property type="match status" value="1"/>
</dbReference>
<dbReference type="InterPro" id="IPR051026">
    <property type="entry name" value="PI/PC_transfer"/>
</dbReference>
<dbReference type="InterPro" id="IPR036273">
    <property type="entry name" value="CRAL/TRIO_N_dom_sf"/>
</dbReference>
<dbReference type="InterPro" id="IPR011074">
    <property type="entry name" value="CRAL/TRIO_N_dom"/>
</dbReference>
<comment type="caution">
    <text evidence="3">The sequence shown here is derived from an EMBL/GenBank/DDBJ whole genome shotgun (WGS) entry which is preliminary data.</text>
</comment>
<feature type="domain" description="CRAL-TRIO" evidence="2">
    <location>
        <begin position="109"/>
        <end position="298"/>
    </location>
</feature>
<dbReference type="Gene3D" id="1.10.8.20">
    <property type="entry name" value="N-terminal domain of phosphatidylinositol transfer protein sec14p"/>
    <property type="match status" value="1"/>
</dbReference>
<dbReference type="EMBL" id="JBEFKJ010000037">
    <property type="protein sequence ID" value="KAL2037818.1"/>
    <property type="molecule type" value="Genomic_DNA"/>
</dbReference>
<sequence length="506" mass="56089">MGDGVPKDQQGPPPAEAAIAETRLKGHLGHLTPEEEKALEQFKNISIKEGFYTPAKDEARASHDDGTLIRYLRARKFVPQDAFAQFKDTELWRKENRLDALYEKIDIHDYQEARSVYPQWTGRRDKRGIPVYLYEVGKLDSKKMIAYTSSTSKSKVKGPSPSRMLRLFALYENLTRFVMPLCSAVPGRPNPETPVDQSNNIVDISKVGLKQFWNLRSHMQDASQLATAHYPETLDRIFIIGAPSFFPTVWGWIKKWFDPITTSKIFILSSQEVLPTLTSFINIEDIPKKYGGKLDFECGQLPVLDPQVRACLDILPSPDAETYFLSAPVRWVEAGEDGEMTAVSVGSIDGKERKEPIATLHSLAVRVATHSSHLQRQRSEIVVPNSRPVTSHNQATSSMQASKDSQIVLSNHARPSDHPATAQPAPLTQSAPSNLPETIQPAPGVNPSSVSLHSQPIPASGPLQHPLANGGPPERIAMPPPPTQIQRTKTEYVTPAEDPAEIKQLA</sequence>